<dbReference type="PANTHER" id="PTHR20842">
    <property type="entry name" value="PROTEASE S51 ALPHA-ASPARTYL DIPEPTIDASE"/>
    <property type="match status" value="1"/>
</dbReference>
<proteinExistence type="inferred from homology"/>
<keyword evidence="4" id="KW-0720">Serine protease</keyword>
<dbReference type="Proteomes" id="UP001597214">
    <property type="component" value="Unassembled WGS sequence"/>
</dbReference>
<evidence type="ECO:0000256" key="3">
    <source>
        <dbReference type="ARBA" id="ARBA00022801"/>
    </source>
</evidence>
<dbReference type="RefSeq" id="WP_377927598.1">
    <property type="nucleotide sequence ID" value="NZ_JBHUEM010000008.1"/>
</dbReference>
<keyword evidence="2" id="KW-0645">Protease</keyword>
<dbReference type="PANTHER" id="PTHR20842:SF0">
    <property type="entry name" value="ALPHA-ASPARTYL DIPEPTIDASE"/>
    <property type="match status" value="1"/>
</dbReference>
<evidence type="ECO:0000256" key="4">
    <source>
        <dbReference type="ARBA" id="ARBA00022825"/>
    </source>
</evidence>
<keyword evidence="3" id="KW-0378">Hydrolase</keyword>
<dbReference type="InterPro" id="IPR005320">
    <property type="entry name" value="Peptidase_S51"/>
</dbReference>
<dbReference type="InterPro" id="IPR029062">
    <property type="entry name" value="Class_I_gatase-like"/>
</dbReference>
<reference evidence="6" key="1">
    <citation type="journal article" date="2019" name="Int. J. Syst. Evol. Microbiol.">
        <title>The Global Catalogue of Microorganisms (GCM) 10K type strain sequencing project: providing services to taxonomists for standard genome sequencing and annotation.</title>
        <authorList>
            <consortium name="The Broad Institute Genomics Platform"/>
            <consortium name="The Broad Institute Genome Sequencing Center for Infectious Disease"/>
            <person name="Wu L."/>
            <person name="Ma J."/>
        </authorList>
    </citation>
    <scope>NUCLEOTIDE SEQUENCE [LARGE SCALE GENOMIC DNA]</scope>
    <source>
        <strain evidence="6">CCUG 49339</strain>
    </source>
</reference>
<protein>
    <submittedName>
        <fullName evidence="5">Type 1 glutamine amidotransferase-like domain-containing protein</fullName>
    </submittedName>
</protein>
<dbReference type="EMBL" id="JBHUEM010000008">
    <property type="protein sequence ID" value="MFD1736439.1"/>
    <property type="molecule type" value="Genomic_DNA"/>
</dbReference>
<sequence length="186" mass="21435">MDYHFIPKLGYITSQSDLSRKYFNVGRTYFNEIGFKDIVYFELDVEYTPSLTNELLNREAIFLSGGNTFIFLENIRKRGFIPLLQKYVENGGILIGQSAGSILMSKTIEMATFLDENVSRLNNINSLHLVDFEFMPHWEGDSRLISQLENLKSHHPIYACKDGDWISVNGEEVQLHGEIIKIEKGY</sequence>
<keyword evidence="6" id="KW-1185">Reference proteome</keyword>
<evidence type="ECO:0000256" key="1">
    <source>
        <dbReference type="ARBA" id="ARBA00006534"/>
    </source>
</evidence>
<evidence type="ECO:0000313" key="6">
    <source>
        <dbReference type="Proteomes" id="UP001597214"/>
    </source>
</evidence>
<gene>
    <name evidence="5" type="ORF">ACFSCX_07665</name>
</gene>
<organism evidence="5 6">
    <name type="scientific">Bacillus salitolerans</name>
    <dbReference type="NCBI Taxonomy" id="1437434"/>
    <lineage>
        <taxon>Bacteria</taxon>
        <taxon>Bacillati</taxon>
        <taxon>Bacillota</taxon>
        <taxon>Bacilli</taxon>
        <taxon>Bacillales</taxon>
        <taxon>Bacillaceae</taxon>
        <taxon>Bacillus</taxon>
    </lineage>
</organism>
<name>A0ABW4LMP8_9BACI</name>
<dbReference type="SUPFAM" id="SSF52317">
    <property type="entry name" value="Class I glutamine amidotransferase-like"/>
    <property type="match status" value="1"/>
</dbReference>
<evidence type="ECO:0000256" key="2">
    <source>
        <dbReference type="ARBA" id="ARBA00022670"/>
    </source>
</evidence>
<comment type="caution">
    <text evidence="5">The sequence shown here is derived from an EMBL/GenBank/DDBJ whole genome shotgun (WGS) entry which is preliminary data.</text>
</comment>
<dbReference type="Gene3D" id="3.40.50.880">
    <property type="match status" value="1"/>
</dbReference>
<dbReference type="CDD" id="cd03129">
    <property type="entry name" value="GAT1_Peptidase_E_like"/>
    <property type="match status" value="1"/>
</dbReference>
<comment type="similarity">
    <text evidence="1">Belongs to the peptidase S51 family.</text>
</comment>
<accession>A0ABW4LMP8</accession>
<dbReference type="Pfam" id="PF03575">
    <property type="entry name" value="Peptidase_S51"/>
    <property type="match status" value="1"/>
</dbReference>
<evidence type="ECO:0000313" key="5">
    <source>
        <dbReference type="EMBL" id="MFD1736439.1"/>
    </source>
</evidence>